<dbReference type="PANTHER" id="PTHR42852">
    <property type="entry name" value="THIOL:DISULFIDE INTERCHANGE PROTEIN DSBE"/>
    <property type="match status" value="1"/>
</dbReference>
<proteinExistence type="predicted"/>
<comment type="caution">
    <text evidence="5">The sequence shown here is derived from an EMBL/GenBank/DDBJ whole genome shotgun (WGS) entry which is preliminary data.</text>
</comment>
<evidence type="ECO:0000259" key="4">
    <source>
        <dbReference type="PROSITE" id="PS51352"/>
    </source>
</evidence>
<keyword evidence="2" id="KW-0201">Cytochrome c-type biogenesis</keyword>
<dbReference type="AlphaFoldDB" id="A0A831W908"/>
<dbReference type="GO" id="GO:0017004">
    <property type="term" value="P:cytochrome complex assembly"/>
    <property type="evidence" value="ECO:0007669"/>
    <property type="project" value="UniProtKB-KW"/>
</dbReference>
<organism evidence="5">
    <name type="scientific">Sedimenticola thiotaurini</name>
    <dbReference type="NCBI Taxonomy" id="1543721"/>
    <lineage>
        <taxon>Bacteria</taxon>
        <taxon>Pseudomonadati</taxon>
        <taxon>Pseudomonadota</taxon>
        <taxon>Gammaproteobacteria</taxon>
        <taxon>Chromatiales</taxon>
        <taxon>Sedimenticolaceae</taxon>
        <taxon>Sedimenticola</taxon>
    </lineage>
</organism>
<gene>
    <name evidence="5" type="ORF">ENI96_08260</name>
</gene>
<evidence type="ECO:0000256" key="1">
    <source>
        <dbReference type="ARBA" id="ARBA00004196"/>
    </source>
</evidence>
<comment type="subcellular location">
    <subcellularLocation>
        <location evidence="1">Cell envelope</location>
    </subcellularLocation>
</comment>
<dbReference type="Pfam" id="PF08534">
    <property type="entry name" value="Redoxin"/>
    <property type="match status" value="1"/>
</dbReference>
<dbReference type="CDD" id="cd02966">
    <property type="entry name" value="TlpA_like_family"/>
    <property type="match status" value="1"/>
</dbReference>
<dbReference type="InterPro" id="IPR013740">
    <property type="entry name" value="Redoxin"/>
</dbReference>
<dbReference type="InterPro" id="IPR050553">
    <property type="entry name" value="Thioredoxin_ResA/DsbE_sf"/>
</dbReference>
<name>A0A831W908_9GAMM</name>
<evidence type="ECO:0000256" key="2">
    <source>
        <dbReference type="ARBA" id="ARBA00022748"/>
    </source>
</evidence>
<dbReference type="InterPro" id="IPR036249">
    <property type="entry name" value="Thioredoxin-like_sf"/>
</dbReference>
<dbReference type="PROSITE" id="PS00194">
    <property type="entry name" value="THIOREDOXIN_1"/>
    <property type="match status" value="1"/>
</dbReference>
<evidence type="ECO:0000256" key="3">
    <source>
        <dbReference type="ARBA" id="ARBA00023284"/>
    </source>
</evidence>
<keyword evidence="3" id="KW-0676">Redox-active center</keyword>
<evidence type="ECO:0000313" key="5">
    <source>
        <dbReference type="EMBL" id="HEB96410.1"/>
    </source>
</evidence>
<feature type="domain" description="Thioredoxin" evidence="4">
    <location>
        <begin position="38"/>
        <end position="178"/>
    </location>
</feature>
<dbReference type="Proteomes" id="UP000886251">
    <property type="component" value="Unassembled WGS sequence"/>
</dbReference>
<protein>
    <submittedName>
        <fullName evidence="5">TlpA family protein disulfide reductase</fullName>
    </submittedName>
</protein>
<dbReference type="Gene3D" id="3.40.30.10">
    <property type="entry name" value="Glutaredoxin"/>
    <property type="match status" value="1"/>
</dbReference>
<accession>A0A831W908</accession>
<dbReference type="GO" id="GO:0015036">
    <property type="term" value="F:disulfide oxidoreductase activity"/>
    <property type="evidence" value="ECO:0007669"/>
    <property type="project" value="UniProtKB-ARBA"/>
</dbReference>
<dbReference type="GO" id="GO:0030313">
    <property type="term" value="C:cell envelope"/>
    <property type="evidence" value="ECO:0007669"/>
    <property type="project" value="UniProtKB-SubCell"/>
</dbReference>
<dbReference type="EMBL" id="DRKP01000095">
    <property type="protein sequence ID" value="HEB96410.1"/>
    <property type="molecule type" value="Genomic_DNA"/>
</dbReference>
<dbReference type="InterPro" id="IPR017937">
    <property type="entry name" value="Thioredoxin_CS"/>
</dbReference>
<dbReference type="PROSITE" id="PS51352">
    <property type="entry name" value="THIOREDOXIN_2"/>
    <property type="match status" value="1"/>
</dbReference>
<dbReference type="SUPFAM" id="SSF52833">
    <property type="entry name" value="Thioredoxin-like"/>
    <property type="match status" value="1"/>
</dbReference>
<reference evidence="5" key="1">
    <citation type="journal article" date="2020" name="mSystems">
        <title>Genome- and Community-Level Interaction Insights into Carbon Utilization and Element Cycling Functions of Hydrothermarchaeota in Hydrothermal Sediment.</title>
        <authorList>
            <person name="Zhou Z."/>
            <person name="Liu Y."/>
            <person name="Xu W."/>
            <person name="Pan J."/>
            <person name="Luo Z.H."/>
            <person name="Li M."/>
        </authorList>
    </citation>
    <scope>NUCLEOTIDE SEQUENCE [LARGE SCALE GENOMIC DNA]</scope>
    <source>
        <strain evidence="5">HyVt-443</strain>
    </source>
</reference>
<sequence>MKRSPPLLYLVFAVALLVAGGVGYHLYQKSRATPHWTGDGVETLPAFEFTDIDGDLRRSDEWRGRVLVVNFWATWCPPCRSEMPRFIDFQEKYGDRGLQFVAIAIDDPDLVRDFHDVYGINFPTLIGDTKAIELANRLGNRFDSLPFTAIFDRDGRTRYIQAGEISEQLLKERLLPLL</sequence>
<dbReference type="PANTHER" id="PTHR42852:SF17">
    <property type="entry name" value="THIOREDOXIN-LIKE PROTEIN HI_1115"/>
    <property type="match status" value="1"/>
</dbReference>
<dbReference type="InterPro" id="IPR013766">
    <property type="entry name" value="Thioredoxin_domain"/>
</dbReference>